<sequence>MRRHVPPPDELHASVKALFDIYQDSKCAVSGFPLFGRRCKAVADNVLDSIKRGHVSDPPGISLYYLL</sequence>
<dbReference type="EMBL" id="LN721552">
    <property type="protein sequence ID" value="CEP09375.1"/>
    <property type="molecule type" value="Genomic_DNA"/>
</dbReference>
<reference evidence="1 2" key="1">
    <citation type="submission" date="2014-09" db="EMBL/GenBank/DDBJ databases">
        <authorList>
            <person name="Ellenberger Sabrina"/>
        </authorList>
    </citation>
    <scope>NUCLEOTIDE SEQUENCE [LARGE SCALE GENOMIC DNA]</scope>
    <source>
        <strain evidence="1 2">CBS 412.66</strain>
    </source>
</reference>
<gene>
    <name evidence="1" type="primary">PARPA_02865.1 scaffold 5777</name>
</gene>
<dbReference type="AlphaFoldDB" id="A0A0B7N1K2"/>
<proteinExistence type="predicted"/>
<organism evidence="1 2">
    <name type="scientific">Parasitella parasitica</name>
    <dbReference type="NCBI Taxonomy" id="35722"/>
    <lineage>
        <taxon>Eukaryota</taxon>
        <taxon>Fungi</taxon>
        <taxon>Fungi incertae sedis</taxon>
        <taxon>Mucoromycota</taxon>
        <taxon>Mucoromycotina</taxon>
        <taxon>Mucoromycetes</taxon>
        <taxon>Mucorales</taxon>
        <taxon>Mucorineae</taxon>
        <taxon>Mucoraceae</taxon>
        <taxon>Parasitella</taxon>
    </lineage>
</organism>
<keyword evidence="2" id="KW-1185">Reference proteome</keyword>
<evidence type="ECO:0000313" key="2">
    <source>
        <dbReference type="Proteomes" id="UP000054107"/>
    </source>
</evidence>
<evidence type="ECO:0000313" key="1">
    <source>
        <dbReference type="EMBL" id="CEP09375.1"/>
    </source>
</evidence>
<dbReference type="Proteomes" id="UP000054107">
    <property type="component" value="Unassembled WGS sequence"/>
</dbReference>
<accession>A0A0B7N1K2</accession>
<name>A0A0B7N1K2_9FUNG</name>
<dbReference type="OrthoDB" id="2267587at2759"/>
<protein>
    <submittedName>
        <fullName evidence="1">Uncharacterized protein</fullName>
    </submittedName>
</protein>